<feature type="transmembrane region" description="Helical" evidence="6">
    <location>
        <begin position="43"/>
        <end position="64"/>
    </location>
</feature>
<dbReference type="Gene3D" id="1.20.1250.20">
    <property type="entry name" value="MFS general substrate transporter like domains"/>
    <property type="match status" value="1"/>
</dbReference>
<feature type="transmembrane region" description="Helical" evidence="6">
    <location>
        <begin position="388"/>
        <end position="410"/>
    </location>
</feature>
<dbReference type="Pfam" id="PF07690">
    <property type="entry name" value="MFS_1"/>
    <property type="match status" value="1"/>
</dbReference>
<dbReference type="PANTHER" id="PTHR23530:SF1">
    <property type="entry name" value="PERMEASE, MAJOR FACILITATOR SUPERFAMILY-RELATED"/>
    <property type="match status" value="1"/>
</dbReference>
<dbReference type="GO" id="GO:0022857">
    <property type="term" value="F:transmembrane transporter activity"/>
    <property type="evidence" value="ECO:0007669"/>
    <property type="project" value="InterPro"/>
</dbReference>
<dbReference type="InterPro" id="IPR020846">
    <property type="entry name" value="MFS_dom"/>
</dbReference>
<keyword evidence="4 6" id="KW-1133">Transmembrane helix</keyword>
<feature type="transmembrane region" description="Helical" evidence="6">
    <location>
        <begin position="298"/>
        <end position="317"/>
    </location>
</feature>
<feature type="transmembrane region" description="Helical" evidence="6">
    <location>
        <begin position="147"/>
        <end position="165"/>
    </location>
</feature>
<gene>
    <name evidence="8" type="ORF">BPA01_46660</name>
</gene>
<dbReference type="GO" id="GO:0005886">
    <property type="term" value="C:plasma membrane"/>
    <property type="evidence" value="ECO:0007669"/>
    <property type="project" value="UniProtKB-SubCell"/>
</dbReference>
<feature type="transmembrane region" description="Helical" evidence="6">
    <location>
        <begin position="263"/>
        <end position="286"/>
    </location>
</feature>
<dbReference type="SUPFAM" id="SSF103473">
    <property type="entry name" value="MFS general substrate transporter"/>
    <property type="match status" value="1"/>
</dbReference>
<protein>
    <submittedName>
        <fullName evidence="8">Tetracycline efflux MFS transporter TetA(P)</fullName>
    </submittedName>
</protein>
<evidence type="ECO:0000256" key="4">
    <source>
        <dbReference type="ARBA" id="ARBA00022989"/>
    </source>
</evidence>
<reference evidence="8 9" key="1">
    <citation type="submission" date="2019-06" db="EMBL/GenBank/DDBJ databases">
        <title>Whole genome shotgun sequence of Brevibacillus parabrevis NBRC 12334.</title>
        <authorList>
            <person name="Hosoyama A."/>
            <person name="Uohara A."/>
            <person name="Ohji S."/>
            <person name="Ichikawa N."/>
        </authorList>
    </citation>
    <scope>NUCLEOTIDE SEQUENCE [LARGE SCALE GENOMIC DNA]</scope>
    <source>
        <strain evidence="8 9">NBRC 12334</strain>
    </source>
</reference>
<evidence type="ECO:0000256" key="1">
    <source>
        <dbReference type="ARBA" id="ARBA00004651"/>
    </source>
</evidence>
<dbReference type="PROSITE" id="PS50850">
    <property type="entry name" value="MFS"/>
    <property type="match status" value="1"/>
</dbReference>
<evidence type="ECO:0000256" key="5">
    <source>
        <dbReference type="ARBA" id="ARBA00023136"/>
    </source>
</evidence>
<evidence type="ECO:0000313" key="9">
    <source>
        <dbReference type="Proteomes" id="UP000316882"/>
    </source>
</evidence>
<feature type="transmembrane region" description="Helical" evidence="6">
    <location>
        <begin position="18"/>
        <end position="37"/>
    </location>
</feature>
<feature type="domain" description="Major facilitator superfamily (MFS) profile" evidence="7">
    <location>
        <begin position="5"/>
        <end position="413"/>
    </location>
</feature>
<feature type="transmembrane region" description="Helical" evidence="6">
    <location>
        <begin position="96"/>
        <end position="115"/>
    </location>
</feature>
<feature type="transmembrane region" description="Helical" evidence="6">
    <location>
        <begin position="171"/>
        <end position="189"/>
    </location>
</feature>
<keyword evidence="5 6" id="KW-0472">Membrane</keyword>
<dbReference type="AlphaFoldDB" id="A0A4Y3PSY5"/>
<evidence type="ECO:0000313" key="8">
    <source>
        <dbReference type="EMBL" id="GEB35086.1"/>
    </source>
</evidence>
<name>A0A4Y3PSY5_BREPA</name>
<dbReference type="PANTHER" id="PTHR23530">
    <property type="entry name" value="TRANSPORT PROTEIN-RELATED"/>
    <property type="match status" value="1"/>
</dbReference>
<dbReference type="RefSeq" id="WP_122963830.1">
    <property type="nucleotide sequence ID" value="NZ_BJMH01000033.1"/>
</dbReference>
<proteinExistence type="predicted"/>
<evidence type="ECO:0000256" key="3">
    <source>
        <dbReference type="ARBA" id="ARBA00022692"/>
    </source>
</evidence>
<evidence type="ECO:0000256" key="6">
    <source>
        <dbReference type="SAM" id="Phobius"/>
    </source>
</evidence>
<feature type="transmembrane region" description="Helical" evidence="6">
    <location>
        <begin position="225"/>
        <end position="243"/>
    </location>
</feature>
<comment type="subcellular location">
    <subcellularLocation>
        <location evidence="1">Cell membrane</location>
        <topology evidence="1">Multi-pass membrane protein</topology>
    </subcellularLocation>
</comment>
<dbReference type="InterPro" id="IPR011701">
    <property type="entry name" value="MFS"/>
</dbReference>
<organism evidence="8 9">
    <name type="scientific">Brevibacillus parabrevis</name>
    <dbReference type="NCBI Taxonomy" id="54914"/>
    <lineage>
        <taxon>Bacteria</taxon>
        <taxon>Bacillati</taxon>
        <taxon>Bacillota</taxon>
        <taxon>Bacilli</taxon>
        <taxon>Bacillales</taxon>
        <taxon>Paenibacillaceae</taxon>
        <taxon>Brevibacillus</taxon>
    </lineage>
</organism>
<sequence>MVMNATTVYMVKRFMASLANTTMFTTYAIFYIATLGLNPFELLLVGMVLELSVLLFEGVTGVVADTYSRRLSIIIGMFLLGIGFALQGILPVLDGWLPFVSAFVWVLIAQLFFGVGDTFVSGADTAWIVDEVGEEKLGSIFMRAKRYSLLANMLGIGLSVWLSTLAPNLPYLFGGLIYLALGVFLIFFMKETGFTPREREKGTSQWKEMSETWLSGARVIRKEPILLLILLVTLFTGAASEGYDRLHEAHLISEIGFPQVAGISMAMWFGIIAALSSLLGLFAVSFAEKRLDVNNERIVVVGMFVLTALKIAAVIAFATAPDFGWALVALLLIGVIDSLTSPLYETWLNLNIESSVRATVLSMMSQSNALGQTMGGPVVGWIGHRLSIRASLITAGLLLIPILAVFGRVLRKR</sequence>
<keyword evidence="9" id="KW-1185">Reference proteome</keyword>
<feature type="transmembrane region" description="Helical" evidence="6">
    <location>
        <begin position="71"/>
        <end position="90"/>
    </location>
</feature>
<accession>A0A4Y3PSY5</accession>
<dbReference type="InterPro" id="IPR053160">
    <property type="entry name" value="MFS_DHA3_Transporter"/>
</dbReference>
<dbReference type="STRING" id="54914.AV540_10245"/>
<dbReference type="EMBL" id="BJMH01000033">
    <property type="protein sequence ID" value="GEB35086.1"/>
    <property type="molecule type" value="Genomic_DNA"/>
</dbReference>
<dbReference type="Proteomes" id="UP000316882">
    <property type="component" value="Unassembled WGS sequence"/>
</dbReference>
<keyword evidence="3 6" id="KW-0812">Transmembrane</keyword>
<evidence type="ECO:0000259" key="7">
    <source>
        <dbReference type="PROSITE" id="PS50850"/>
    </source>
</evidence>
<keyword evidence="2" id="KW-0813">Transport</keyword>
<dbReference type="InterPro" id="IPR036259">
    <property type="entry name" value="MFS_trans_sf"/>
</dbReference>
<evidence type="ECO:0000256" key="2">
    <source>
        <dbReference type="ARBA" id="ARBA00022448"/>
    </source>
</evidence>
<comment type="caution">
    <text evidence="8">The sequence shown here is derived from an EMBL/GenBank/DDBJ whole genome shotgun (WGS) entry which is preliminary data.</text>
</comment>